<protein>
    <submittedName>
        <fullName evidence="1">Uncharacterized protein</fullName>
    </submittedName>
</protein>
<sequence length="108" mass="11278">MRIIMESGALYCICVIILAATAPIASSAAVLVVSITIAISTQAVNIIPTLALVLGTREENSNQDLQAIEATRPKFTAPRKAAVKVGPASNAPQILSQMIYIGKTAESI</sequence>
<gene>
    <name evidence="1" type="ORF">FB45DRAFT_891336</name>
</gene>
<comment type="caution">
    <text evidence="1">The sequence shown here is derived from an EMBL/GenBank/DDBJ whole genome shotgun (WGS) entry which is preliminary data.</text>
</comment>
<proteinExistence type="predicted"/>
<dbReference type="EMBL" id="JARKIF010000002">
    <property type="protein sequence ID" value="KAJ7646761.1"/>
    <property type="molecule type" value="Genomic_DNA"/>
</dbReference>
<dbReference type="Proteomes" id="UP001221142">
    <property type="component" value="Unassembled WGS sequence"/>
</dbReference>
<keyword evidence="2" id="KW-1185">Reference proteome</keyword>
<evidence type="ECO:0000313" key="1">
    <source>
        <dbReference type="EMBL" id="KAJ7646761.1"/>
    </source>
</evidence>
<dbReference type="AlphaFoldDB" id="A0AAD7FYN0"/>
<organism evidence="1 2">
    <name type="scientific">Roridomyces roridus</name>
    <dbReference type="NCBI Taxonomy" id="1738132"/>
    <lineage>
        <taxon>Eukaryota</taxon>
        <taxon>Fungi</taxon>
        <taxon>Dikarya</taxon>
        <taxon>Basidiomycota</taxon>
        <taxon>Agaricomycotina</taxon>
        <taxon>Agaricomycetes</taxon>
        <taxon>Agaricomycetidae</taxon>
        <taxon>Agaricales</taxon>
        <taxon>Marasmiineae</taxon>
        <taxon>Mycenaceae</taxon>
        <taxon>Roridomyces</taxon>
    </lineage>
</organism>
<reference evidence="1" key="1">
    <citation type="submission" date="2023-03" db="EMBL/GenBank/DDBJ databases">
        <title>Massive genome expansion in bonnet fungi (Mycena s.s.) driven by repeated elements and novel gene families across ecological guilds.</title>
        <authorList>
            <consortium name="Lawrence Berkeley National Laboratory"/>
            <person name="Harder C.B."/>
            <person name="Miyauchi S."/>
            <person name="Viragh M."/>
            <person name="Kuo A."/>
            <person name="Thoen E."/>
            <person name="Andreopoulos B."/>
            <person name="Lu D."/>
            <person name="Skrede I."/>
            <person name="Drula E."/>
            <person name="Henrissat B."/>
            <person name="Morin E."/>
            <person name="Kohler A."/>
            <person name="Barry K."/>
            <person name="LaButti K."/>
            <person name="Morin E."/>
            <person name="Salamov A."/>
            <person name="Lipzen A."/>
            <person name="Mereny Z."/>
            <person name="Hegedus B."/>
            <person name="Baldrian P."/>
            <person name="Stursova M."/>
            <person name="Weitz H."/>
            <person name="Taylor A."/>
            <person name="Grigoriev I.V."/>
            <person name="Nagy L.G."/>
            <person name="Martin F."/>
            <person name="Kauserud H."/>
        </authorList>
    </citation>
    <scope>NUCLEOTIDE SEQUENCE</scope>
    <source>
        <strain evidence="1">9284</strain>
    </source>
</reference>
<evidence type="ECO:0000313" key="2">
    <source>
        <dbReference type="Proteomes" id="UP001221142"/>
    </source>
</evidence>
<accession>A0AAD7FYN0</accession>
<name>A0AAD7FYN0_9AGAR</name>